<dbReference type="Proteomes" id="UP000290444">
    <property type="component" value="Unassembled WGS sequence"/>
</dbReference>
<evidence type="ECO:0000256" key="5">
    <source>
        <dbReference type="ARBA" id="ARBA00022692"/>
    </source>
</evidence>
<evidence type="ECO:0000256" key="2">
    <source>
        <dbReference type="ARBA" id="ARBA00010072"/>
    </source>
</evidence>
<dbReference type="EMBL" id="MZXX01000043">
    <property type="protein sequence ID" value="RXT37414.1"/>
    <property type="molecule type" value="Genomic_DNA"/>
</dbReference>
<dbReference type="SUPFAM" id="SSF161098">
    <property type="entry name" value="MetI-like"/>
    <property type="match status" value="1"/>
</dbReference>
<dbReference type="PANTHER" id="PTHR30614:SF0">
    <property type="entry name" value="L-CYSTINE TRANSPORT SYSTEM PERMEASE PROTEIN TCYL"/>
    <property type="match status" value="1"/>
</dbReference>
<dbReference type="Gene3D" id="1.10.3720.10">
    <property type="entry name" value="MetI-like"/>
    <property type="match status" value="1"/>
</dbReference>
<dbReference type="AlphaFoldDB" id="A0A4V1P4A2"/>
<name>A0A4V1P4A2_9HYPH</name>
<dbReference type="GO" id="GO:0022857">
    <property type="term" value="F:transmembrane transporter activity"/>
    <property type="evidence" value="ECO:0007669"/>
    <property type="project" value="InterPro"/>
</dbReference>
<keyword evidence="5 9" id="KW-0812">Transmembrane</keyword>
<dbReference type="PROSITE" id="PS50928">
    <property type="entry name" value="ABC_TM1"/>
    <property type="match status" value="1"/>
</dbReference>
<dbReference type="PANTHER" id="PTHR30614">
    <property type="entry name" value="MEMBRANE COMPONENT OF AMINO ACID ABC TRANSPORTER"/>
    <property type="match status" value="1"/>
</dbReference>
<evidence type="ECO:0000256" key="8">
    <source>
        <dbReference type="ARBA" id="ARBA00023136"/>
    </source>
</evidence>
<dbReference type="GO" id="GO:0006865">
    <property type="term" value="P:amino acid transport"/>
    <property type="evidence" value="ECO:0007669"/>
    <property type="project" value="UniProtKB-KW"/>
</dbReference>
<evidence type="ECO:0000313" key="11">
    <source>
        <dbReference type="EMBL" id="RXT37414.1"/>
    </source>
</evidence>
<gene>
    <name evidence="11" type="ORF">B5V01_28750</name>
</gene>
<keyword evidence="6" id="KW-0029">Amino-acid transport</keyword>
<keyword evidence="8 9" id="KW-0472">Membrane</keyword>
<comment type="subcellular location">
    <subcellularLocation>
        <location evidence="1">Cell inner membrane</location>
        <topology evidence="1">Multi-pass membrane protein</topology>
    </subcellularLocation>
    <subcellularLocation>
        <location evidence="9">Cell membrane</location>
        <topology evidence="9">Multi-pass membrane protein</topology>
    </subcellularLocation>
</comment>
<protein>
    <submittedName>
        <fullName evidence="11">ABC transporter</fullName>
    </submittedName>
</protein>
<dbReference type="InterPro" id="IPR035906">
    <property type="entry name" value="MetI-like_sf"/>
</dbReference>
<keyword evidence="3 9" id="KW-0813">Transport</keyword>
<evidence type="ECO:0000256" key="7">
    <source>
        <dbReference type="ARBA" id="ARBA00022989"/>
    </source>
</evidence>
<dbReference type="InterPro" id="IPR000515">
    <property type="entry name" value="MetI-like"/>
</dbReference>
<keyword evidence="7 9" id="KW-1133">Transmembrane helix</keyword>
<evidence type="ECO:0000256" key="4">
    <source>
        <dbReference type="ARBA" id="ARBA00022475"/>
    </source>
</evidence>
<evidence type="ECO:0000256" key="1">
    <source>
        <dbReference type="ARBA" id="ARBA00004429"/>
    </source>
</evidence>
<feature type="transmembrane region" description="Helical" evidence="9">
    <location>
        <begin position="12"/>
        <end position="40"/>
    </location>
</feature>
<comment type="similarity">
    <text evidence="2">Belongs to the binding-protein-dependent transport system permease family. HisMQ subfamily.</text>
</comment>
<comment type="caution">
    <text evidence="11">The sequence shown here is derived from an EMBL/GenBank/DDBJ whole genome shotgun (WGS) entry which is preliminary data.</text>
</comment>
<evidence type="ECO:0000259" key="10">
    <source>
        <dbReference type="PROSITE" id="PS50928"/>
    </source>
</evidence>
<accession>A0A4V1P4A2</accession>
<sequence length="219" mass="23624">MNFDPIMALSCVPAILGVVATTVEVTLASCLGSCILGFGLEMARRSGVSTGYAARFIIDFVRSTPALAWLYFLYFVLPRFDIVLPPMAVGIVGLSIYFSGYLAEVFKAGIDAIPQGQSEAAKALGLSRIDTMAFVLFPQMLRNVAAPIGNYFISILKATPYLATIAVPEMLGRAFDIASDTYRYAEPLVVAGVLLLLLALAAAQLVRLLERKLAHPSRR</sequence>
<evidence type="ECO:0000256" key="3">
    <source>
        <dbReference type="ARBA" id="ARBA00022448"/>
    </source>
</evidence>
<dbReference type="Pfam" id="PF00528">
    <property type="entry name" value="BPD_transp_1"/>
    <property type="match status" value="1"/>
</dbReference>
<dbReference type="GO" id="GO:0043190">
    <property type="term" value="C:ATP-binding cassette (ABC) transporter complex"/>
    <property type="evidence" value="ECO:0007669"/>
    <property type="project" value="InterPro"/>
</dbReference>
<evidence type="ECO:0000256" key="9">
    <source>
        <dbReference type="RuleBase" id="RU363032"/>
    </source>
</evidence>
<feature type="transmembrane region" description="Helical" evidence="9">
    <location>
        <begin position="83"/>
        <end position="103"/>
    </location>
</feature>
<reference evidence="11 12" key="1">
    <citation type="submission" date="2017-03" db="EMBL/GenBank/DDBJ databases">
        <authorList>
            <person name="Safronova V.I."/>
            <person name="Sazanova A.L."/>
            <person name="Chirak E.R."/>
        </authorList>
    </citation>
    <scope>NUCLEOTIDE SEQUENCE [LARGE SCALE GENOMIC DNA]</scope>
    <source>
        <strain evidence="11 12">Opo-242</strain>
    </source>
</reference>
<keyword evidence="4" id="KW-1003">Cell membrane</keyword>
<evidence type="ECO:0000256" key="6">
    <source>
        <dbReference type="ARBA" id="ARBA00022970"/>
    </source>
</evidence>
<feature type="transmembrane region" description="Helical" evidence="9">
    <location>
        <begin position="188"/>
        <end position="209"/>
    </location>
</feature>
<dbReference type="CDD" id="cd06261">
    <property type="entry name" value="TM_PBP2"/>
    <property type="match status" value="1"/>
</dbReference>
<feature type="domain" description="ABC transmembrane type-1" evidence="10">
    <location>
        <begin position="19"/>
        <end position="206"/>
    </location>
</feature>
<dbReference type="InterPro" id="IPR043429">
    <property type="entry name" value="ArtM/GltK/GlnP/TcyL/YhdX-like"/>
</dbReference>
<organism evidence="11 12">
    <name type="scientific">Mesorhizobium erdmanii</name>
    <dbReference type="NCBI Taxonomy" id="1777866"/>
    <lineage>
        <taxon>Bacteria</taxon>
        <taxon>Pseudomonadati</taxon>
        <taxon>Pseudomonadota</taxon>
        <taxon>Alphaproteobacteria</taxon>
        <taxon>Hyphomicrobiales</taxon>
        <taxon>Phyllobacteriaceae</taxon>
        <taxon>Mesorhizobium</taxon>
    </lineage>
</organism>
<dbReference type="NCBIfam" id="TIGR01726">
    <property type="entry name" value="HEQRo_perm_3TM"/>
    <property type="match status" value="1"/>
</dbReference>
<dbReference type="InterPro" id="IPR010065">
    <property type="entry name" value="AA_ABC_transptr_permease_3TM"/>
</dbReference>
<evidence type="ECO:0000313" key="12">
    <source>
        <dbReference type="Proteomes" id="UP000290444"/>
    </source>
</evidence>
<feature type="transmembrane region" description="Helical" evidence="9">
    <location>
        <begin position="52"/>
        <end position="77"/>
    </location>
</feature>
<feature type="transmembrane region" description="Helical" evidence="9">
    <location>
        <begin position="148"/>
        <end position="168"/>
    </location>
</feature>
<proteinExistence type="inferred from homology"/>